<dbReference type="Gene3D" id="3.30.1330.60">
    <property type="entry name" value="OmpA-like domain"/>
    <property type="match status" value="1"/>
</dbReference>
<dbReference type="HAMAP" id="MF_02204">
    <property type="entry name" value="Pal"/>
    <property type="match status" value="1"/>
</dbReference>
<comment type="function">
    <text evidence="8">Part of the Tol-Pal system, which plays a role in outer membrane invagination during cell division and is important for maintaining outer membrane integrity.</text>
</comment>
<dbReference type="InterPro" id="IPR014169">
    <property type="entry name" value="Pal_lipo_C"/>
</dbReference>
<keyword evidence="7 8" id="KW-0131">Cell cycle</keyword>
<keyword evidence="1 8" id="KW-0132">Cell division</keyword>
<evidence type="ECO:0000256" key="3">
    <source>
        <dbReference type="ARBA" id="ARBA00023136"/>
    </source>
</evidence>
<dbReference type="PROSITE" id="PS01068">
    <property type="entry name" value="OMPA_1"/>
    <property type="match status" value="1"/>
</dbReference>
<evidence type="ECO:0000256" key="6">
    <source>
        <dbReference type="ARBA" id="ARBA00023288"/>
    </source>
</evidence>
<comment type="caution">
    <text evidence="10">The sequence shown here is derived from an EMBL/GenBank/DDBJ whole genome shotgun (WGS) entry which is preliminary data.</text>
</comment>
<dbReference type="CDD" id="cd07185">
    <property type="entry name" value="OmpA_C-like"/>
    <property type="match status" value="1"/>
</dbReference>
<dbReference type="NCBIfam" id="TIGR02802">
    <property type="entry name" value="Pal_lipo"/>
    <property type="match status" value="1"/>
</dbReference>
<evidence type="ECO:0000256" key="1">
    <source>
        <dbReference type="ARBA" id="ARBA00022618"/>
    </source>
</evidence>
<dbReference type="RefSeq" id="WP_106182595.1">
    <property type="nucleotide sequence ID" value="NZ_MUHY01000001.1"/>
</dbReference>
<keyword evidence="11" id="KW-1185">Reference proteome</keyword>
<keyword evidence="4 8" id="KW-0564">Palmitate</keyword>
<dbReference type="InterPro" id="IPR006690">
    <property type="entry name" value="OMPA-like_CS"/>
</dbReference>
<evidence type="ECO:0000256" key="5">
    <source>
        <dbReference type="ARBA" id="ARBA00023237"/>
    </source>
</evidence>
<protein>
    <recommendedName>
        <fullName evidence="8">Peptidoglycan-associated lipoprotein</fullName>
        <shortName evidence="8">PAL</shortName>
    </recommendedName>
</protein>
<reference evidence="10 11" key="1">
    <citation type="journal article" date="2017" name="Front. Microbiol.">
        <title>Genome of Ca. Pandoraea novymonadis, an Endosymbiotic Bacterium of the Trypanosomatid Novymonas esmeraldas.</title>
        <authorList>
            <person name="Kostygov A.Y."/>
            <person name="Butenko A."/>
            <person name="Nenarokova A."/>
            <person name="Tashyreva D."/>
            <person name="Flegontov P."/>
            <person name="Lukes J."/>
            <person name="Yurchenko V."/>
        </authorList>
    </citation>
    <scope>NUCLEOTIDE SEQUENCE [LARGE SCALE GENOMIC DNA]</scope>
    <source>
        <strain evidence="10 11">E262</strain>
    </source>
</reference>
<accession>A0ABX5FG35</accession>
<dbReference type="InterPro" id="IPR006665">
    <property type="entry name" value="OmpA-like"/>
</dbReference>
<keyword evidence="6 8" id="KW-0449">Lipoprotein</keyword>
<dbReference type="InterPro" id="IPR039001">
    <property type="entry name" value="Pal"/>
</dbReference>
<gene>
    <name evidence="8 10" type="primary">pal</name>
    <name evidence="10" type="ORF">BZL35_00517</name>
</gene>
<evidence type="ECO:0000313" key="10">
    <source>
        <dbReference type="EMBL" id="PSB92281.1"/>
    </source>
</evidence>
<feature type="domain" description="OmpA-like" evidence="9">
    <location>
        <begin position="56"/>
        <end position="169"/>
    </location>
</feature>
<dbReference type="PANTHER" id="PTHR30329:SF21">
    <property type="entry name" value="LIPOPROTEIN YIAD-RELATED"/>
    <property type="match status" value="1"/>
</dbReference>
<dbReference type="PROSITE" id="PS51257">
    <property type="entry name" value="PROKAR_LIPOPROTEIN"/>
    <property type="match status" value="1"/>
</dbReference>
<name>A0ABX5FG35_9BURK</name>
<keyword evidence="2 8" id="KW-0732">Signal</keyword>
<evidence type="ECO:0000256" key="2">
    <source>
        <dbReference type="ARBA" id="ARBA00022729"/>
    </source>
</evidence>
<evidence type="ECO:0000259" key="9">
    <source>
        <dbReference type="PROSITE" id="PS51123"/>
    </source>
</evidence>
<sequence>MNALLRHIFSIAIFIAITGCSSSVMLDEQPVIKKGQFKTGALSDTSIHPSKNLSINDRNGLSAKHSVYFDFDSYIIKNDYKLMLEKHASYLTNNHNRRIIIQGHTDERGTSEYNLALGQKRAKAVVRWLTLLGVDDNQLEAVSFGKEKPRTAAQDEASYAENRRADIVY</sequence>
<comment type="subunit">
    <text evidence="8">The Tol-Pal system is composed of five core proteins: the inner membrane proteins TolA, TolQ and TolR, the periplasmic protein TolB and the outer membrane protein Pal. They form a network linking the inner and outer membranes and the peptidoglycan layer.</text>
</comment>
<dbReference type="PANTHER" id="PTHR30329">
    <property type="entry name" value="STATOR ELEMENT OF FLAGELLAR MOTOR COMPLEX"/>
    <property type="match status" value="1"/>
</dbReference>
<dbReference type="EMBL" id="MUHY01000001">
    <property type="protein sequence ID" value="PSB92281.1"/>
    <property type="molecule type" value="Genomic_DNA"/>
</dbReference>
<dbReference type="InterPro" id="IPR006664">
    <property type="entry name" value="OMP_bac"/>
</dbReference>
<comment type="subcellular location">
    <subcellularLocation>
        <location evidence="8">Cell outer membrane</location>
        <topology evidence="8">Lipid-anchor</topology>
    </subcellularLocation>
</comment>
<evidence type="ECO:0000313" key="11">
    <source>
        <dbReference type="Proteomes" id="UP000242660"/>
    </source>
</evidence>
<evidence type="ECO:0000256" key="4">
    <source>
        <dbReference type="ARBA" id="ARBA00023139"/>
    </source>
</evidence>
<dbReference type="InterPro" id="IPR050330">
    <property type="entry name" value="Bact_OuterMem_StrucFunc"/>
</dbReference>
<evidence type="ECO:0000256" key="8">
    <source>
        <dbReference type="HAMAP-Rule" id="MF_02204"/>
    </source>
</evidence>
<organism evidence="10 11">
    <name type="scientific">Candidatus Pandoraea novymonadis</name>
    <dbReference type="NCBI Taxonomy" id="1808959"/>
    <lineage>
        <taxon>Bacteria</taxon>
        <taxon>Pseudomonadati</taxon>
        <taxon>Pseudomonadota</taxon>
        <taxon>Betaproteobacteria</taxon>
        <taxon>Burkholderiales</taxon>
        <taxon>Burkholderiaceae</taxon>
        <taxon>Pandoraea</taxon>
    </lineage>
</organism>
<dbReference type="SUPFAM" id="SSF103088">
    <property type="entry name" value="OmpA-like"/>
    <property type="match status" value="1"/>
</dbReference>
<comment type="similarity">
    <text evidence="8">Belongs to the Pal lipoprotein family.</text>
</comment>
<dbReference type="PRINTS" id="PR01021">
    <property type="entry name" value="OMPADOMAIN"/>
</dbReference>
<keyword evidence="5 8" id="KW-0998">Cell outer membrane</keyword>
<dbReference type="InterPro" id="IPR036737">
    <property type="entry name" value="OmpA-like_sf"/>
</dbReference>
<dbReference type="Proteomes" id="UP000242660">
    <property type="component" value="Unassembled WGS sequence"/>
</dbReference>
<keyword evidence="3 8" id="KW-0472">Membrane</keyword>
<proteinExistence type="inferred from homology"/>
<dbReference type="PROSITE" id="PS51123">
    <property type="entry name" value="OMPA_2"/>
    <property type="match status" value="1"/>
</dbReference>
<dbReference type="Pfam" id="PF00691">
    <property type="entry name" value="OmpA"/>
    <property type="match status" value="1"/>
</dbReference>
<evidence type="ECO:0000256" key="7">
    <source>
        <dbReference type="ARBA" id="ARBA00023306"/>
    </source>
</evidence>